<gene>
    <name evidence="2" type="ORF">LCGC14_2975380</name>
</gene>
<evidence type="ECO:0000313" key="2">
    <source>
        <dbReference type="EMBL" id="KKK65315.1"/>
    </source>
</evidence>
<dbReference type="Pfam" id="PF09414">
    <property type="entry name" value="RNA_ligase"/>
    <property type="match status" value="1"/>
</dbReference>
<dbReference type="EMBL" id="LAZR01060615">
    <property type="protein sequence ID" value="KKK65315.1"/>
    <property type="molecule type" value="Genomic_DNA"/>
</dbReference>
<dbReference type="InterPro" id="IPR021122">
    <property type="entry name" value="RNA_ligase_dom_REL/Rnl2"/>
</dbReference>
<dbReference type="Gene3D" id="3.30.470.30">
    <property type="entry name" value="DNA ligase/mRNA capping enzyme"/>
    <property type="match status" value="1"/>
</dbReference>
<name>A0A0F8XVL7_9ZZZZ</name>
<sequence length="133" mass="14474">LMDWITERFTAEKCAARGLGTGITLYGEGFGAGIQKGGGNYGDEKTFILFDAFYKNIWMPQATVQSLAEAFDIESAPVLNHHTLTSAIALVRNGFDSAFGSFDAEGVVVRPTTELVNQYGERVIAKIKTKDFA</sequence>
<feature type="non-terminal residue" evidence="2">
    <location>
        <position position="1"/>
    </location>
</feature>
<reference evidence="2" key="1">
    <citation type="journal article" date="2015" name="Nature">
        <title>Complex archaea that bridge the gap between prokaryotes and eukaryotes.</title>
        <authorList>
            <person name="Spang A."/>
            <person name="Saw J.H."/>
            <person name="Jorgensen S.L."/>
            <person name="Zaremba-Niedzwiedzka K."/>
            <person name="Martijn J."/>
            <person name="Lind A.E."/>
            <person name="van Eijk R."/>
            <person name="Schleper C."/>
            <person name="Guy L."/>
            <person name="Ettema T.J."/>
        </authorList>
    </citation>
    <scope>NUCLEOTIDE SEQUENCE</scope>
</reference>
<dbReference type="SUPFAM" id="SSF56091">
    <property type="entry name" value="DNA ligase/mRNA capping enzyme, catalytic domain"/>
    <property type="match status" value="1"/>
</dbReference>
<evidence type="ECO:0000259" key="1">
    <source>
        <dbReference type="Pfam" id="PF09414"/>
    </source>
</evidence>
<organism evidence="2">
    <name type="scientific">marine sediment metagenome</name>
    <dbReference type="NCBI Taxonomy" id="412755"/>
    <lineage>
        <taxon>unclassified sequences</taxon>
        <taxon>metagenomes</taxon>
        <taxon>ecological metagenomes</taxon>
    </lineage>
</organism>
<comment type="caution">
    <text evidence="2">The sequence shown here is derived from an EMBL/GenBank/DDBJ whole genome shotgun (WGS) entry which is preliminary data.</text>
</comment>
<accession>A0A0F8XVL7</accession>
<dbReference type="AlphaFoldDB" id="A0A0F8XVL7"/>
<protein>
    <recommendedName>
        <fullName evidence="1">RNA ligase domain-containing protein</fullName>
    </recommendedName>
</protein>
<proteinExistence type="predicted"/>
<feature type="domain" description="RNA ligase" evidence="1">
    <location>
        <begin position="21"/>
        <end position="128"/>
    </location>
</feature>